<protein>
    <recommendedName>
        <fullName evidence="3">RmlC-like cupin domain-containing protein</fullName>
    </recommendedName>
</protein>
<dbReference type="InterPro" id="IPR014710">
    <property type="entry name" value="RmlC-like_jellyroll"/>
</dbReference>
<dbReference type="InterPro" id="IPR011051">
    <property type="entry name" value="RmlC_Cupin_sf"/>
</dbReference>
<evidence type="ECO:0000313" key="2">
    <source>
        <dbReference type="Proteomes" id="UP000799770"/>
    </source>
</evidence>
<evidence type="ECO:0008006" key="3">
    <source>
        <dbReference type="Google" id="ProtNLM"/>
    </source>
</evidence>
<name>A0A6A5Z437_9PLEO</name>
<gene>
    <name evidence="1" type="ORF">BDV96DRAFT_648017</name>
</gene>
<dbReference type="AlphaFoldDB" id="A0A6A5Z437"/>
<dbReference type="OrthoDB" id="5287276at2759"/>
<keyword evidence="2" id="KW-1185">Reference proteome</keyword>
<sequence length="286" mass="31008">MAVSTLVFSEHEERDVAAAKLDKLVQNISSRVLCSRDPDVLAAKPDLTDLIPAHFEGVTRWFLPIAPLMPSDGNGRFSAFTSCYAPGATVTSRRLDASIGAVKVVVSGSIRFRGHSLTAGDWIWLPAGETYDYTAEHLGSVLFTVLPCVEDAGENIGLPVYETFVTSRDPKVKSATVSLPHLTQYAETGEGITHSFFPFAPRMPATPNKDGRFFAWLAHIAPGTDVPGHIHELERLADYKLVINGSIFSNGRELTAGDWIWAPAGTAYSFTVGERGALLIAGWPHN</sequence>
<dbReference type="Gene3D" id="2.60.120.10">
    <property type="entry name" value="Jelly Rolls"/>
    <property type="match status" value="1"/>
</dbReference>
<reference evidence="1" key="1">
    <citation type="journal article" date="2020" name="Stud. Mycol.">
        <title>101 Dothideomycetes genomes: a test case for predicting lifestyles and emergence of pathogens.</title>
        <authorList>
            <person name="Haridas S."/>
            <person name="Albert R."/>
            <person name="Binder M."/>
            <person name="Bloem J."/>
            <person name="Labutti K."/>
            <person name="Salamov A."/>
            <person name="Andreopoulos B."/>
            <person name="Baker S."/>
            <person name="Barry K."/>
            <person name="Bills G."/>
            <person name="Bluhm B."/>
            <person name="Cannon C."/>
            <person name="Castanera R."/>
            <person name="Culley D."/>
            <person name="Daum C."/>
            <person name="Ezra D."/>
            <person name="Gonzalez J."/>
            <person name="Henrissat B."/>
            <person name="Kuo A."/>
            <person name="Liang C."/>
            <person name="Lipzen A."/>
            <person name="Lutzoni F."/>
            <person name="Magnuson J."/>
            <person name="Mondo S."/>
            <person name="Nolan M."/>
            <person name="Ohm R."/>
            <person name="Pangilinan J."/>
            <person name="Park H.-J."/>
            <person name="Ramirez L."/>
            <person name="Alfaro M."/>
            <person name="Sun H."/>
            <person name="Tritt A."/>
            <person name="Yoshinaga Y."/>
            <person name="Zwiers L.-H."/>
            <person name="Turgeon B."/>
            <person name="Goodwin S."/>
            <person name="Spatafora J."/>
            <person name="Crous P."/>
            <person name="Grigoriev I."/>
        </authorList>
    </citation>
    <scope>NUCLEOTIDE SEQUENCE</scope>
    <source>
        <strain evidence="1">CBS 627.86</strain>
    </source>
</reference>
<organism evidence="1 2">
    <name type="scientific">Lophiotrema nucula</name>
    <dbReference type="NCBI Taxonomy" id="690887"/>
    <lineage>
        <taxon>Eukaryota</taxon>
        <taxon>Fungi</taxon>
        <taxon>Dikarya</taxon>
        <taxon>Ascomycota</taxon>
        <taxon>Pezizomycotina</taxon>
        <taxon>Dothideomycetes</taxon>
        <taxon>Pleosporomycetidae</taxon>
        <taxon>Pleosporales</taxon>
        <taxon>Lophiotremataceae</taxon>
        <taxon>Lophiotrema</taxon>
    </lineage>
</organism>
<dbReference type="Proteomes" id="UP000799770">
    <property type="component" value="Unassembled WGS sequence"/>
</dbReference>
<accession>A0A6A5Z437</accession>
<dbReference type="SUPFAM" id="SSF51182">
    <property type="entry name" value="RmlC-like cupins"/>
    <property type="match status" value="2"/>
</dbReference>
<evidence type="ECO:0000313" key="1">
    <source>
        <dbReference type="EMBL" id="KAF2113773.1"/>
    </source>
</evidence>
<proteinExistence type="predicted"/>
<dbReference type="EMBL" id="ML977327">
    <property type="protein sequence ID" value="KAF2113773.1"/>
    <property type="molecule type" value="Genomic_DNA"/>
</dbReference>